<dbReference type="PIRSF" id="PIRSF000303">
    <property type="entry name" value="Glutathion_perox"/>
    <property type="match status" value="1"/>
</dbReference>
<evidence type="ECO:0000313" key="10">
    <source>
        <dbReference type="EMBL" id="CCF55452.1"/>
    </source>
</evidence>
<evidence type="ECO:0000256" key="8">
    <source>
        <dbReference type="PIRSR" id="PIRSR000303-1"/>
    </source>
</evidence>
<dbReference type="EMBL" id="HE650821">
    <property type="protein sequence ID" value="CCF55452.1"/>
    <property type="molecule type" value="Genomic_DNA"/>
</dbReference>
<dbReference type="SUPFAM" id="SSF52833">
    <property type="entry name" value="Thioredoxin-like"/>
    <property type="match status" value="1"/>
</dbReference>
<name>H2AM52_KAZAF</name>
<dbReference type="Pfam" id="PF00255">
    <property type="entry name" value="GSHPx"/>
    <property type="match status" value="1"/>
</dbReference>
<keyword evidence="3" id="KW-0049">Antioxidant</keyword>
<evidence type="ECO:0000256" key="1">
    <source>
        <dbReference type="ARBA" id="ARBA00006926"/>
    </source>
</evidence>
<keyword evidence="5" id="KW-1015">Disulfide bond</keyword>
<evidence type="ECO:0000256" key="4">
    <source>
        <dbReference type="ARBA" id="ARBA00023002"/>
    </source>
</evidence>
<sequence>MTEFYDLAPLDSKCNPFPFQQFKGKVVLIVNVASRCGFTPQYAELEALYKKYNDKGLVVLGFPCNQFGGQEPGSAEDIAKFCSMNYGITFPILQKIDVNGRNENPVYKFLKSRKAGLLGFRGIKWNFEKFLIDSEGTVLARYPSLTKPMSIEPTIENLLNL</sequence>
<dbReference type="FunCoup" id="H2AM52">
    <property type="interactions" value="509"/>
</dbReference>
<dbReference type="PANTHER" id="PTHR11592:SF78">
    <property type="entry name" value="GLUTATHIONE PEROXIDASE"/>
    <property type="match status" value="1"/>
</dbReference>
<evidence type="ECO:0000256" key="6">
    <source>
        <dbReference type="ARBA" id="ARBA00023284"/>
    </source>
</evidence>
<dbReference type="HOGENOM" id="CLU_029507_2_2_1"/>
<dbReference type="PANTHER" id="PTHR11592">
    <property type="entry name" value="GLUTATHIONE PEROXIDASE"/>
    <property type="match status" value="1"/>
</dbReference>
<proteinExistence type="inferred from homology"/>
<dbReference type="GO" id="GO:0047066">
    <property type="term" value="F:phospholipid-hydroperoxide glutathione peroxidase activity"/>
    <property type="evidence" value="ECO:0007669"/>
    <property type="project" value="EnsemblFungi"/>
</dbReference>
<comment type="similarity">
    <text evidence="1 9">Belongs to the glutathione peroxidase family.</text>
</comment>
<dbReference type="Gene3D" id="3.40.30.10">
    <property type="entry name" value="Glutaredoxin"/>
    <property type="match status" value="1"/>
</dbReference>
<dbReference type="STRING" id="1071382.H2AM52"/>
<dbReference type="Proteomes" id="UP000005220">
    <property type="component" value="Chromosome 1"/>
</dbReference>
<keyword evidence="4 9" id="KW-0560">Oxidoreductase</keyword>
<feature type="active site" evidence="8">
    <location>
        <position position="36"/>
    </location>
</feature>
<evidence type="ECO:0000256" key="5">
    <source>
        <dbReference type="ARBA" id="ARBA00023157"/>
    </source>
</evidence>
<dbReference type="GO" id="GO:0034599">
    <property type="term" value="P:cellular response to oxidative stress"/>
    <property type="evidence" value="ECO:0007669"/>
    <property type="project" value="EnsemblFungi"/>
</dbReference>
<evidence type="ECO:0000256" key="9">
    <source>
        <dbReference type="RuleBase" id="RU000499"/>
    </source>
</evidence>
<keyword evidence="6" id="KW-0676">Redox-active center</keyword>
<dbReference type="GeneID" id="13882351"/>
<dbReference type="KEGG" id="kaf:KAFR_0A00140"/>
<dbReference type="PROSITE" id="PS51355">
    <property type="entry name" value="GLUTATHIONE_PEROXID_3"/>
    <property type="match status" value="1"/>
</dbReference>
<dbReference type="InterPro" id="IPR029759">
    <property type="entry name" value="GPX_AS"/>
</dbReference>
<dbReference type="InterPro" id="IPR036249">
    <property type="entry name" value="Thioredoxin-like_sf"/>
</dbReference>
<dbReference type="RefSeq" id="XP_003954587.1">
    <property type="nucleotide sequence ID" value="XM_003954538.1"/>
</dbReference>
<evidence type="ECO:0000256" key="3">
    <source>
        <dbReference type="ARBA" id="ARBA00022862"/>
    </source>
</evidence>
<dbReference type="PROSITE" id="PS00460">
    <property type="entry name" value="GLUTATHIONE_PEROXID_1"/>
    <property type="match status" value="1"/>
</dbReference>
<organism evidence="10 11">
    <name type="scientific">Kazachstania africana (strain ATCC 22294 / BCRC 22015 / CBS 2517 / CECT 1963 / NBRC 1671 / NRRL Y-8276)</name>
    <name type="common">Yeast</name>
    <name type="synonym">Kluyveromyces africanus</name>
    <dbReference type="NCBI Taxonomy" id="1071382"/>
    <lineage>
        <taxon>Eukaryota</taxon>
        <taxon>Fungi</taxon>
        <taxon>Dikarya</taxon>
        <taxon>Ascomycota</taxon>
        <taxon>Saccharomycotina</taxon>
        <taxon>Saccharomycetes</taxon>
        <taxon>Saccharomycetales</taxon>
        <taxon>Saccharomycetaceae</taxon>
        <taxon>Kazachstania</taxon>
    </lineage>
</organism>
<gene>
    <name evidence="10" type="primary">KAFR0A00140</name>
    <name evidence="10" type="ORF">KAFR_0A00140</name>
</gene>
<protein>
    <recommendedName>
        <fullName evidence="9">Glutathione peroxidase</fullName>
    </recommendedName>
</protein>
<evidence type="ECO:0000256" key="7">
    <source>
        <dbReference type="ARBA" id="ARBA00049091"/>
    </source>
</evidence>
<dbReference type="FunFam" id="3.40.30.10:FF:000010">
    <property type="entry name" value="Glutathione peroxidase"/>
    <property type="match status" value="1"/>
</dbReference>
<reference evidence="10 11" key="1">
    <citation type="journal article" date="2011" name="Proc. Natl. Acad. Sci. U.S.A.">
        <title>Evolutionary erosion of yeast sex chromosomes by mating-type switching accidents.</title>
        <authorList>
            <person name="Gordon J.L."/>
            <person name="Armisen D."/>
            <person name="Proux-Wera E."/>
            <person name="Oheigeartaigh S.S."/>
            <person name="Byrne K.P."/>
            <person name="Wolfe K.H."/>
        </authorList>
    </citation>
    <scope>NUCLEOTIDE SEQUENCE [LARGE SCALE GENOMIC DNA]</scope>
    <source>
        <strain evidence="11">ATCC 22294 / BCRC 22015 / CBS 2517 / CECT 1963 / NBRC 1671 / NRRL Y-8276</strain>
    </source>
</reference>
<dbReference type="PROSITE" id="PS00763">
    <property type="entry name" value="GLUTATHIONE_PEROXID_2"/>
    <property type="match status" value="1"/>
</dbReference>
<dbReference type="OrthoDB" id="446890at2759"/>
<dbReference type="InParanoid" id="H2AM52"/>
<accession>H2AM52</accession>
<keyword evidence="2 9" id="KW-0575">Peroxidase</keyword>
<dbReference type="GO" id="GO:0005737">
    <property type="term" value="C:cytoplasm"/>
    <property type="evidence" value="ECO:0007669"/>
    <property type="project" value="EnsemblFungi"/>
</dbReference>
<dbReference type="PRINTS" id="PR01011">
    <property type="entry name" value="GLUTPROXDASE"/>
</dbReference>
<comment type="catalytic activity">
    <reaction evidence="7">
        <text>a hydroperoxide + [thioredoxin]-dithiol = an alcohol + [thioredoxin]-disulfide + H2O</text>
        <dbReference type="Rhea" id="RHEA:62620"/>
        <dbReference type="Rhea" id="RHEA-COMP:10698"/>
        <dbReference type="Rhea" id="RHEA-COMP:10700"/>
        <dbReference type="ChEBI" id="CHEBI:15377"/>
        <dbReference type="ChEBI" id="CHEBI:29950"/>
        <dbReference type="ChEBI" id="CHEBI:30879"/>
        <dbReference type="ChEBI" id="CHEBI:35924"/>
        <dbReference type="ChEBI" id="CHEBI:50058"/>
        <dbReference type="EC" id="1.11.1.24"/>
    </reaction>
</comment>
<dbReference type="InterPro" id="IPR000889">
    <property type="entry name" value="Glutathione_peroxidase"/>
</dbReference>
<dbReference type="AlphaFoldDB" id="H2AM52"/>
<evidence type="ECO:0000313" key="11">
    <source>
        <dbReference type="Proteomes" id="UP000005220"/>
    </source>
</evidence>
<dbReference type="GO" id="GO:0140824">
    <property type="term" value="F:thioredoxin-dependent peroxiredoxin activity"/>
    <property type="evidence" value="ECO:0007669"/>
    <property type="project" value="UniProtKB-EC"/>
</dbReference>
<evidence type="ECO:0000256" key="2">
    <source>
        <dbReference type="ARBA" id="ARBA00022559"/>
    </source>
</evidence>
<dbReference type="eggNOG" id="KOG1651">
    <property type="taxonomic scope" value="Eukaryota"/>
</dbReference>
<dbReference type="GO" id="GO:0004602">
    <property type="term" value="F:glutathione peroxidase activity"/>
    <property type="evidence" value="ECO:0007669"/>
    <property type="project" value="EnsemblFungi"/>
</dbReference>
<keyword evidence="11" id="KW-1185">Reference proteome</keyword>
<dbReference type="InterPro" id="IPR029760">
    <property type="entry name" value="GPX_CS"/>
</dbReference>
<dbReference type="CDD" id="cd00340">
    <property type="entry name" value="GSH_Peroxidase"/>
    <property type="match status" value="1"/>
</dbReference>